<dbReference type="RefSeq" id="WP_110670881.1">
    <property type="nucleotide sequence ID" value="NZ_PYBW01000056.1"/>
</dbReference>
<evidence type="ECO:0000256" key="1">
    <source>
        <dbReference type="ARBA" id="ARBA00006484"/>
    </source>
</evidence>
<evidence type="ECO:0000313" key="4">
    <source>
        <dbReference type="Proteomes" id="UP000248039"/>
    </source>
</evidence>
<comment type="caution">
    <text evidence="3">The sequence shown here is derived from an EMBL/GenBank/DDBJ whole genome shotgun (WGS) entry which is preliminary data.</text>
</comment>
<dbReference type="InterPro" id="IPR050259">
    <property type="entry name" value="SDR"/>
</dbReference>
<dbReference type="OrthoDB" id="286404at2"/>
<proteinExistence type="inferred from homology"/>
<dbReference type="FunFam" id="3.40.50.720:FF:000084">
    <property type="entry name" value="Short-chain dehydrogenase reductase"/>
    <property type="match status" value="1"/>
</dbReference>
<keyword evidence="2" id="KW-0560">Oxidoreductase</keyword>
<dbReference type="PANTHER" id="PTHR42879:SF2">
    <property type="entry name" value="3-OXOACYL-[ACYL-CARRIER-PROTEIN] REDUCTASE FABG"/>
    <property type="match status" value="1"/>
</dbReference>
<gene>
    <name evidence="3" type="ORF">C7C46_18020</name>
</gene>
<dbReference type="CDD" id="cd05233">
    <property type="entry name" value="SDR_c"/>
    <property type="match status" value="1"/>
</dbReference>
<dbReference type="AlphaFoldDB" id="A0A2V4NPH0"/>
<dbReference type="PANTHER" id="PTHR42879">
    <property type="entry name" value="3-OXOACYL-(ACYL-CARRIER-PROTEIN) REDUCTASE"/>
    <property type="match status" value="1"/>
</dbReference>
<protein>
    <submittedName>
        <fullName evidence="3">Short-chain dehydrogenase</fullName>
    </submittedName>
</protein>
<dbReference type="SUPFAM" id="SSF51735">
    <property type="entry name" value="NAD(P)-binding Rossmann-fold domains"/>
    <property type="match status" value="1"/>
</dbReference>
<dbReference type="Gene3D" id="3.40.50.720">
    <property type="entry name" value="NAD(P)-binding Rossmann-like Domain"/>
    <property type="match status" value="1"/>
</dbReference>
<dbReference type="EMBL" id="PYBW01000056">
    <property type="protein sequence ID" value="PYC77750.1"/>
    <property type="molecule type" value="Genomic_DNA"/>
</dbReference>
<organism evidence="3 4">
    <name type="scientific">Streptomyces tateyamensis</name>
    <dbReference type="NCBI Taxonomy" id="565073"/>
    <lineage>
        <taxon>Bacteria</taxon>
        <taxon>Bacillati</taxon>
        <taxon>Actinomycetota</taxon>
        <taxon>Actinomycetes</taxon>
        <taxon>Kitasatosporales</taxon>
        <taxon>Streptomycetaceae</taxon>
        <taxon>Streptomyces</taxon>
    </lineage>
</organism>
<comment type="similarity">
    <text evidence="1">Belongs to the short-chain dehydrogenases/reductases (SDR) family.</text>
</comment>
<dbReference type="PRINTS" id="PR00081">
    <property type="entry name" value="GDHRDH"/>
</dbReference>
<dbReference type="PRINTS" id="PR00080">
    <property type="entry name" value="SDRFAMILY"/>
</dbReference>
<dbReference type="GO" id="GO:0016491">
    <property type="term" value="F:oxidoreductase activity"/>
    <property type="evidence" value="ECO:0007669"/>
    <property type="project" value="UniProtKB-KW"/>
</dbReference>
<dbReference type="Proteomes" id="UP000248039">
    <property type="component" value="Unassembled WGS sequence"/>
</dbReference>
<evidence type="ECO:0000256" key="2">
    <source>
        <dbReference type="ARBA" id="ARBA00023002"/>
    </source>
</evidence>
<sequence length="249" mass="25150">MTKNLGGTTALVTGATSGIGEAAAVRLAELGASVIVHGRSAERGAAVVKEIQSAGGQARFLAADLGDPDQVRRLAEEAGEVDILVNNAGVFKFLPTVEVDDATFSLHIDTNLRAPFLLVKHLAPGMAARGSGAVVNVSTFGASVPVNRGGIYSASKAGLELLTLVWADEFGPSGVRVNAVSVGPTKTPGAAEFGELVQQLGENSFALGRAAEATEIAETIAYLASPAASIVNGAILQAHGGLKAVTLPG</sequence>
<evidence type="ECO:0000313" key="3">
    <source>
        <dbReference type="EMBL" id="PYC77750.1"/>
    </source>
</evidence>
<dbReference type="InterPro" id="IPR036291">
    <property type="entry name" value="NAD(P)-bd_dom_sf"/>
</dbReference>
<reference evidence="3 4" key="1">
    <citation type="submission" date="2018-03" db="EMBL/GenBank/DDBJ databases">
        <title>Bioinformatic expansion and discovery of thiopeptide antibiotics.</title>
        <authorList>
            <person name="Schwalen C.J."/>
            <person name="Hudson G.A."/>
            <person name="Mitchell D.A."/>
        </authorList>
    </citation>
    <scope>NUCLEOTIDE SEQUENCE [LARGE SCALE GENOMIC DNA]</scope>
    <source>
        <strain evidence="3 4">ATCC 21389</strain>
    </source>
</reference>
<accession>A0A2V4NPH0</accession>
<name>A0A2V4NPH0_9ACTN</name>
<keyword evidence="4" id="KW-1185">Reference proteome</keyword>
<dbReference type="Pfam" id="PF13561">
    <property type="entry name" value="adh_short_C2"/>
    <property type="match status" value="1"/>
</dbReference>
<dbReference type="InterPro" id="IPR002347">
    <property type="entry name" value="SDR_fam"/>
</dbReference>